<proteinExistence type="predicted"/>
<dbReference type="Proteomes" id="UP000183126">
    <property type="component" value="Chromosome I"/>
</dbReference>
<gene>
    <name evidence="2" type="ORF">SAMN04490205_5151</name>
</gene>
<evidence type="ECO:0000313" key="3">
    <source>
        <dbReference type="Proteomes" id="UP000183126"/>
    </source>
</evidence>
<feature type="region of interest" description="Disordered" evidence="1">
    <location>
        <begin position="1"/>
        <end position="62"/>
    </location>
</feature>
<sequence length="309" mass="33646">MTSISSQPQTPYTVGYDMSPKPAPIRHEHSADAAEYPAAPQDSTPPRGPMMAQQRGPFSSHNALVNPEQVKTAGPGELAELTRKNQALNEKFDALIAKFAPIIKELKQKIANLTQQLESSEKSTQVTPFDNGSQTRSAVGDGQDLMQAEDSTSVQQMPVQASPQMEPTQTPGLEALSNQTRQIHRQITKALQEIGGLLMGLSQQITELFKKIGGTGASRNETPPMSADDDNTTESDTMQPQAPVTRQSEETMAPTQPATSDTRTIETLKSANEQLSTELDQAAEAYEQFIAELQQQVDSLSQQVDQQKQ</sequence>
<keyword evidence="3" id="KW-1185">Reference proteome</keyword>
<accession>A0ABY0UUR6</accession>
<dbReference type="EMBL" id="LT629760">
    <property type="protein sequence ID" value="SDT19723.1"/>
    <property type="molecule type" value="Genomic_DNA"/>
</dbReference>
<organism evidence="2 3">
    <name type="scientific">Pseudomonas trivialis</name>
    <dbReference type="NCBI Taxonomy" id="200450"/>
    <lineage>
        <taxon>Bacteria</taxon>
        <taxon>Pseudomonadati</taxon>
        <taxon>Pseudomonadota</taxon>
        <taxon>Gammaproteobacteria</taxon>
        <taxon>Pseudomonadales</taxon>
        <taxon>Pseudomonadaceae</taxon>
        <taxon>Pseudomonas</taxon>
    </lineage>
</organism>
<name>A0ABY0UUR6_9PSED</name>
<feature type="region of interest" description="Disordered" evidence="1">
    <location>
        <begin position="214"/>
        <end position="276"/>
    </location>
</feature>
<reference evidence="2 3" key="1">
    <citation type="submission" date="2016-10" db="EMBL/GenBank/DDBJ databases">
        <authorList>
            <person name="Varghese N."/>
            <person name="Submissions S."/>
        </authorList>
    </citation>
    <scope>NUCLEOTIDE SEQUENCE [LARGE SCALE GENOMIC DNA]</scope>
    <source>
        <strain evidence="2 3">BS3111</strain>
    </source>
</reference>
<feature type="compositionally biased region" description="Polar residues" evidence="1">
    <location>
        <begin position="234"/>
        <end position="246"/>
    </location>
</feature>
<evidence type="ECO:0000256" key="1">
    <source>
        <dbReference type="SAM" id="MobiDB-lite"/>
    </source>
</evidence>
<evidence type="ECO:0000313" key="2">
    <source>
        <dbReference type="EMBL" id="SDT19723.1"/>
    </source>
</evidence>
<feature type="compositionally biased region" description="Polar residues" evidence="1">
    <location>
        <begin position="253"/>
        <end position="276"/>
    </location>
</feature>
<feature type="compositionally biased region" description="Polar residues" evidence="1">
    <location>
        <begin position="120"/>
        <end position="137"/>
    </location>
</feature>
<feature type="compositionally biased region" description="Polar residues" evidence="1">
    <location>
        <begin position="1"/>
        <end position="12"/>
    </location>
</feature>
<dbReference type="RefSeq" id="WP_231986868.1">
    <property type="nucleotide sequence ID" value="NZ_JYLK01000012.1"/>
</dbReference>
<feature type="region of interest" description="Disordered" evidence="1">
    <location>
        <begin position="120"/>
        <end position="139"/>
    </location>
</feature>
<protein>
    <submittedName>
        <fullName evidence="2">Uncharacterized protein</fullName>
    </submittedName>
</protein>